<dbReference type="AlphaFoldDB" id="A0A9W4X279"/>
<keyword evidence="4" id="KW-0215">Deoxyribonucleotide synthesis</keyword>
<evidence type="ECO:0000256" key="1">
    <source>
        <dbReference type="ARBA" id="ARBA00010406"/>
    </source>
</evidence>
<dbReference type="EC" id="1.17.4.1" evidence="2 4"/>
<evidence type="ECO:0000259" key="5">
    <source>
        <dbReference type="Pfam" id="PF00317"/>
    </source>
</evidence>
<dbReference type="GO" id="GO:0004748">
    <property type="term" value="F:ribonucleoside-diphosphate reductase activity, thioredoxin disulfide as acceptor"/>
    <property type="evidence" value="ECO:0007669"/>
    <property type="project" value="UniProtKB-EC"/>
</dbReference>
<evidence type="ECO:0000256" key="4">
    <source>
        <dbReference type="RuleBase" id="RU003410"/>
    </source>
</evidence>
<dbReference type="Proteomes" id="UP001153678">
    <property type="component" value="Unassembled WGS sequence"/>
</dbReference>
<dbReference type="SUPFAM" id="SSF51998">
    <property type="entry name" value="PFL-like glycyl radical enzymes"/>
    <property type="match status" value="1"/>
</dbReference>
<dbReference type="InterPro" id="IPR013509">
    <property type="entry name" value="RNR_lsu_N"/>
</dbReference>
<feature type="non-terminal residue" evidence="7">
    <location>
        <position position="357"/>
    </location>
</feature>
<feature type="domain" description="Ribonucleotide reductase large subunit C-terminal" evidence="6">
    <location>
        <begin position="151"/>
        <end position="357"/>
    </location>
</feature>
<comment type="caution">
    <text evidence="7">The sequence shown here is derived from an EMBL/GenBank/DDBJ whole genome shotgun (WGS) entry which is preliminary data.</text>
</comment>
<keyword evidence="8" id="KW-1185">Reference proteome</keyword>
<reference evidence="7" key="1">
    <citation type="submission" date="2022-08" db="EMBL/GenBank/DDBJ databases">
        <authorList>
            <person name="Kallberg Y."/>
            <person name="Tangrot J."/>
            <person name="Rosling A."/>
        </authorList>
    </citation>
    <scope>NUCLEOTIDE SEQUENCE</scope>
    <source>
        <strain evidence="7">Wild A</strain>
    </source>
</reference>
<dbReference type="Pfam" id="PF00317">
    <property type="entry name" value="Ribonuc_red_lgN"/>
    <property type="match status" value="1"/>
</dbReference>
<protein>
    <recommendedName>
        <fullName evidence="2 4">Ribonucleoside-diphosphate reductase</fullName>
        <ecNumber evidence="2 4">1.17.4.1</ecNumber>
    </recommendedName>
</protein>
<evidence type="ECO:0000259" key="6">
    <source>
        <dbReference type="Pfam" id="PF02867"/>
    </source>
</evidence>
<dbReference type="GO" id="GO:0005971">
    <property type="term" value="C:ribonucleoside-diphosphate reductase complex"/>
    <property type="evidence" value="ECO:0007669"/>
    <property type="project" value="TreeGrafter"/>
</dbReference>
<evidence type="ECO:0000256" key="3">
    <source>
        <dbReference type="ARBA" id="ARBA00023002"/>
    </source>
</evidence>
<dbReference type="EMBL" id="CAMKVN010014725">
    <property type="protein sequence ID" value="CAI2196691.1"/>
    <property type="molecule type" value="Genomic_DNA"/>
</dbReference>
<dbReference type="InterPro" id="IPR039718">
    <property type="entry name" value="Rrm1"/>
</dbReference>
<dbReference type="SUPFAM" id="SSF48168">
    <property type="entry name" value="R1 subunit of ribonucleotide reductase, N-terminal domain"/>
    <property type="match status" value="1"/>
</dbReference>
<dbReference type="GO" id="GO:0005524">
    <property type="term" value="F:ATP binding"/>
    <property type="evidence" value="ECO:0007669"/>
    <property type="project" value="InterPro"/>
</dbReference>
<dbReference type="PRINTS" id="PR01183">
    <property type="entry name" value="RIBORDTASEM1"/>
</dbReference>
<dbReference type="InterPro" id="IPR008926">
    <property type="entry name" value="RNR_R1-su_N"/>
</dbReference>
<evidence type="ECO:0000256" key="2">
    <source>
        <dbReference type="ARBA" id="ARBA00012274"/>
    </source>
</evidence>
<sequence length="357" mass="40522">MGLALNEEKKEQKAIEFYQLMSSLRFIPSTPTLFHSGLKRAQLTIGASVKSINIETSGMISFLKGAEVTTHMISRSGRRRGATAAYLEVWHLEIEDFLDLRRNVGDERRRTHDTPDLHHIYGLKFAERYLYYEQEFQVGKIKLAKQIKAFELCNIRSPQDHCGVVHSSNLCTEITLNTSEKETAVCNLGSVNLARHLKKENQPIQTEIAAVEKILHQTRLNLSQLTDENRGKKIPVAKFELEAKLLALKKQLQFDDNLLQETITLAIRMLDNVIDLNSELFTELCPEAEYANSQHRPIGLGMMGFQDALFELAINYNSPAALKFTDELTEKFSYYALAASCQLAEERGTYASYRGSK</sequence>
<gene>
    <name evidence="7" type="ORF">FWILDA_LOCUS17705</name>
</gene>
<organism evidence="7 8">
    <name type="scientific">Funneliformis geosporum</name>
    <dbReference type="NCBI Taxonomy" id="1117311"/>
    <lineage>
        <taxon>Eukaryota</taxon>
        <taxon>Fungi</taxon>
        <taxon>Fungi incertae sedis</taxon>
        <taxon>Mucoromycota</taxon>
        <taxon>Glomeromycotina</taxon>
        <taxon>Glomeromycetes</taxon>
        <taxon>Glomerales</taxon>
        <taxon>Glomeraceae</taxon>
        <taxon>Funneliformis</taxon>
    </lineage>
</organism>
<name>A0A9W4X279_9GLOM</name>
<evidence type="ECO:0000313" key="8">
    <source>
        <dbReference type="Proteomes" id="UP001153678"/>
    </source>
</evidence>
<comment type="similarity">
    <text evidence="1 4">Belongs to the ribonucleoside diphosphate reductase large chain family.</text>
</comment>
<dbReference type="PANTHER" id="PTHR11573:SF6">
    <property type="entry name" value="RIBONUCLEOSIDE-DIPHOSPHATE REDUCTASE LARGE SUBUNIT"/>
    <property type="match status" value="1"/>
</dbReference>
<dbReference type="Pfam" id="PF02867">
    <property type="entry name" value="Ribonuc_red_lgC"/>
    <property type="match status" value="2"/>
</dbReference>
<proteinExistence type="inferred from homology"/>
<dbReference type="PANTHER" id="PTHR11573">
    <property type="entry name" value="RIBONUCLEOSIDE-DIPHOSPHATE REDUCTASE LARGE CHAIN"/>
    <property type="match status" value="1"/>
</dbReference>
<dbReference type="InterPro" id="IPR000788">
    <property type="entry name" value="RNR_lg_C"/>
</dbReference>
<keyword evidence="3 4" id="KW-0560">Oxidoreductase</keyword>
<evidence type="ECO:0000313" key="7">
    <source>
        <dbReference type="EMBL" id="CAI2196691.1"/>
    </source>
</evidence>
<comment type="catalytic activity">
    <reaction evidence="4">
        <text>a 2'-deoxyribonucleoside 5'-diphosphate + [thioredoxin]-disulfide + H2O = a ribonucleoside 5'-diphosphate + [thioredoxin]-dithiol</text>
        <dbReference type="Rhea" id="RHEA:23252"/>
        <dbReference type="Rhea" id="RHEA-COMP:10698"/>
        <dbReference type="Rhea" id="RHEA-COMP:10700"/>
        <dbReference type="ChEBI" id="CHEBI:15377"/>
        <dbReference type="ChEBI" id="CHEBI:29950"/>
        <dbReference type="ChEBI" id="CHEBI:50058"/>
        <dbReference type="ChEBI" id="CHEBI:57930"/>
        <dbReference type="ChEBI" id="CHEBI:73316"/>
        <dbReference type="EC" id="1.17.4.1"/>
    </reaction>
</comment>
<feature type="domain" description="Ribonucleotide reductase large subunit N-terminal" evidence="5">
    <location>
        <begin position="1"/>
        <end position="40"/>
    </location>
</feature>
<dbReference type="OrthoDB" id="2423963at2759"/>
<comment type="function">
    <text evidence="4">Provides the precursors necessary for DNA synthesis. Catalyzes the biosynthesis of deoxyribonucleotides from the corresponding ribonucleotides.</text>
</comment>
<dbReference type="GO" id="GO:0009263">
    <property type="term" value="P:deoxyribonucleotide biosynthetic process"/>
    <property type="evidence" value="ECO:0007669"/>
    <property type="project" value="UniProtKB-KW"/>
</dbReference>
<feature type="domain" description="Ribonucleotide reductase large subunit C-terminal" evidence="6">
    <location>
        <begin position="46"/>
        <end position="113"/>
    </location>
</feature>
<dbReference type="Gene3D" id="3.20.70.20">
    <property type="match status" value="2"/>
</dbReference>
<accession>A0A9W4X279</accession>